<keyword evidence="18" id="KW-0131">Cell cycle</keyword>
<dbReference type="SUPFAM" id="SSF140990">
    <property type="entry name" value="FtsH protease domain-like"/>
    <property type="match status" value="1"/>
</dbReference>
<dbReference type="PANTHER" id="PTHR23076:SF97">
    <property type="entry name" value="ATP-DEPENDENT ZINC METALLOPROTEASE YME1L1"/>
    <property type="match status" value="1"/>
</dbReference>
<evidence type="ECO:0000256" key="6">
    <source>
        <dbReference type="ARBA" id="ARBA00022723"/>
    </source>
</evidence>
<comment type="function">
    <text evidence="15">Acts as a processive, ATP-dependent zinc metallopeptidase for both cytoplasmic and membrane proteins. Plays a role in the quality control of integral membrane proteins.</text>
</comment>
<evidence type="ECO:0000256" key="12">
    <source>
        <dbReference type="ARBA" id="ARBA00023049"/>
    </source>
</evidence>
<dbReference type="Pfam" id="PF17862">
    <property type="entry name" value="AAA_lid_3"/>
    <property type="match status" value="1"/>
</dbReference>
<dbReference type="GO" id="GO:0005886">
    <property type="term" value="C:plasma membrane"/>
    <property type="evidence" value="ECO:0007669"/>
    <property type="project" value="UniProtKB-SubCell"/>
</dbReference>
<dbReference type="OrthoDB" id="9809379at2"/>
<dbReference type="GO" id="GO:0051301">
    <property type="term" value="P:cell division"/>
    <property type="evidence" value="ECO:0007669"/>
    <property type="project" value="UniProtKB-KW"/>
</dbReference>
<gene>
    <name evidence="15" type="primary">ftsH</name>
    <name evidence="18" type="ORF">EV643_103487</name>
</gene>
<comment type="subcellular location">
    <subcellularLocation>
        <location evidence="15">Cell membrane</location>
        <topology evidence="15">Multi-pass membrane protein</topology>
        <orientation evidence="15">Cytoplasmic side</orientation>
    </subcellularLocation>
    <subcellularLocation>
        <location evidence="1">Membrane</location>
    </subcellularLocation>
</comment>
<evidence type="ECO:0000256" key="15">
    <source>
        <dbReference type="HAMAP-Rule" id="MF_01458"/>
    </source>
</evidence>
<dbReference type="GO" id="GO:0030163">
    <property type="term" value="P:protein catabolic process"/>
    <property type="evidence" value="ECO:0007669"/>
    <property type="project" value="UniProtKB-UniRule"/>
</dbReference>
<dbReference type="Gene3D" id="3.40.50.300">
    <property type="entry name" value="P-loop containing nucleotide triphosphate hydrolases"/>
    <property type="match status" value="1"/>
</dbReference>
<dbReference type="InterPro" id="IPR003593">
    <property type="entry name" value="AAA+_ATPase"/>
</dbReference>
<comment type="similarity">
    <text evidence="2 15">In the C-terminal section; belongs to the peptidase M41 family.</text>
</comment>
<feature type="binding site" evidence="15">
    <location>
        <position position="461"/>
    </location>
    <ligand>
        <name>Zn(2+)</name>
        <dbReference type="ChEBI" id="CHEBI:29105"/>
        <note>catalytic</note>
    </ligand>
</feature>
<dbReference type="GO" id="GO:0006508">
    <property type="term" value="P:proteolysis"/>
    <property type="evidence" value="ECO:0007669"/>
    <property type="project" value="UniProtKB-KW"/>
</dbReference>
<dbReference type="FunFam" id="3.40.50.300:FF:000001">
    <property type="entry name" value="ATP-dependent zinc metalloprotease FtsH"/>
    <property type="match status" value="1"/>
</dbReference>
<dbReference type="Pfam" id="PF06480">
    <property type="entry name" value="FtsH_ext"/>
    <property type="match status" value="1"/>
</dbReference>
<dbReference type="SUPFAM" id="SSF52540">
    <property type="entry name" value="P-loop containing nucleoside triphosphate hydrolases"/>
    <property type="match status" value="1"/>
</dbReference>
<dbReference type="Gene3D" id="1.10.8.60">
    <property type="match status" value="1"/>
</dbReference>
<dbReference type="InterPro" id="IPR037219">
    <property type="entry name" value="Peptidase_M41-like"/>
</dbReference>
<evidence type="ECO:0000256" key="14">
    <source>
        <dbReference type="ARBA" id="ARBA00061570"/>
    </source>
</evidence>
<evidence type="ECO:0000313" key="19">
    <source>
        <dbReference type="Proteomes" id="UP000295388"/>
    </source>
</evidence>
<dbReference type="InterPro" id="IPR011546">
    <property type="entry name" value="Pept_M41_FtsH_extracell"/>
</dbReference>
<keyword evidence="19" id="KW-1185">Reference proteome</keyword>
<dbReference type="FunFam" id="1.10.8.60:FF:000001">
    <property type="entry name" value="ATP-dependent zinc metalloprotease FtsH"/>
    <property type="match status" value="1"/>
</dbReference>
<feature type="domain" description="AAA+ ATPase" evidence="17">
    <location>
        <begin position="228"/>
        <end position="367"/>
    </location>
</feature>
<dbReference type="SMART" id="SM00382">
    <property type="entry name" value="AAA"/>
    <property type="match status" value="1"/>
</dbReference>
<dbReference type="NCBIfam" id="TIGR01241">
    <property type="entry name" value="FtsH_fam"/>
    <property type="match status" value="1"/>
</dbReference>
<dbReference type="InterPro" id="IPR000642">
    <property type="entry name" value="Peptidase_M41"/>
</dbReference>
<evidence type="ECO:0000256" key="9">
    <source>
        <dbReference type="ARBA" id="ARBA00022833"/>
    </source>
</evidence>
<comment type="subunit">
    <text evidence="15">Homohexamer.</text>
</comment>
<dbReference type="PANTHER" id="PTHR23076">
    <property type="entry name" value="METALLOPROTEASE M41 FTSH"/>
    <property type="match status" value="1"/>
</dbReference>
<dbReference type="RefSeq" id="WP_133799640.1">
    <property type="nucleotide sequence ID" value="NZ_SNWQ01000003.1"/>
</dbReference>
<dbReference type="Proteomes" id="UP000295388">
    <property type="component" value="Unassembled WGS sequence"/>
</dbReference>
<feature type="binding site" evidence="15">
    <location>
        <position position="457"/>
    </location>
    <ligand>
        <name>Zn(2+)</name>
        <dbReference type="ChEBI" id="CHEBI:29105"/>
        <note>catalytic</note>
    </ligand>
</feature>
<proteinExistence type="inferred from homology"/>
<feature type="transmembrane region" description="Helical" evidence="15">
    <location>
        <begin position="43"/>
        <end position="63"/>
    </location>
</feature>
<accession>A0A4R6KK95</accession>
<evidence type="ECO:0000256" key="7">
    <source>
        <dbReference type="ARBA" id="ARBA00022741"/>
    </source>
</evidence>
<evidence type="ECO:0000256" key="8">
    <source>
        <dbReference type="ARBA" id="ARBA00022801"/>
    </source>
</evidence>
<evidence type="ECO:0000256" key="10">
    <source>
        <dbReference type="ARBA" id="ARBA00022840"/>
    </source>
</evidence>
<dbReference type="InterPro" id="IPR005936">
    <property type="entry name" value="FtsH"/>
</dbReference>
<feature type="region of interest" description="Disordered" evidence="16">
    <location>
        <begin position="1"/>
        <end position="38"/>
    </location>
</feature>
<evidence type="ECO:0000259" key="17">
    <source>
        <dbReference type="SMART" id="SM00382"/>
    </source>
</evidence>
<dbReference type="Gene3D" id="3.30.720.210">
    <property type="match status" value="1"/>
</dbReference>
<keyword evidence="8 15" id="KW-0378">Hydrolase</keyword>
<keyword evidence="6 15" id="KW-0479">Metal-binding</keyword>
<dbReference type="GO" id="GO:0008270">
    <property type="term" value="F:zinc ion binding"/>
    <property type="evidence" value="ECO:0007669"/>
    <property type="project" value="UniProtKB-UniRule"/>
</dbReference>
<keyword evidence="18" id="KW-0132">Cell division</keyword>
<organism evidence="18 19">
    <name type="scientific">Kribbella caucasensis</name>
    <dbReference type="NCBI Taxonomy" id="2512215"/>
    <lineage>
        <taxon>Bacteria</taxon>
        <taxon>Bacillati</taxon>
        <taxon>Actinomycetota</taxon>
        <taxon>Actinomycetes</taxon>
        <taxon>Propionibacteriales</taxon>
        <taxon>Kribbellaceae</taxon>
        <taxon>Kribbella</taxon>
    </lineage>
</organism>
<evidence type="ECO:0000256" key="16">
    <source>
        <dbReference type="SAM" id="MobiDB-lite"/>
    </source>
</evidence>
<comment type="cofactor">
    <cofactor evidence="15">
        <name>Zn(2+)</name>
        <dbReference type="ChEBI" id="CHEBI:29105"/>
    </cofactor>
    <text evidence="15">Binds 1 zinc ion per subunit.</text>
</comment>
<comment type="caution">
    <text evidence="18">The sequence shown here is derived from an EMBL/GenBank/DDBJ whole genome shotgun (WGS) entry which is preliminary data.</text>
</comment>
<keyword evidence="10 15" id="KW-0067">ATP-binding</keyword>
<dbReference type="InterPro" id="IPR027417">
    <property type="entry name" value="P-loop_NTPase"/>
</dbReference>
<comment type="similarity">
    <text evidence="14 15">In the central section; belongs to the AAA ATPase family.</text>
</comment>
<dbReference type="AlphaFoldDB" id="A0A4R6KK95"/>
<keyword evidence="13 15" id="KW-0472">Membrane</keyword>
<feature type="binding site" evidence="15">
    <location>
        <begin position="236"/>
        <end position="243"/>
    </location>
    <ligand>
        <name>ATP</name>
        <dbReference type="ChEBI" id="CHEBI:30616"/>
    </ligand>
</feature>
<dbReference type="EMBL" id="SNWQ01000003">
    <property type="protein sequence ID" value="TDO51748.1"/>
    <property type="molecule type" value="Genomic_DNA"/>
</dbReference>
<keyword evidence="7 15" id="KW-0547">Nucleotide-binding</keyword>
<keyword evidence="4 15" id="KW-0645">Protease</keyword>
<keyword evidence="11 15" id="KW-1133">Transmembrane helix</keyword>
<keyword evidence="3 15" id="KW-1003">Cell membrane</keyword>
<evidence type="ECO:0000313" key="18">
    <source>
        <dbReference type="EMBL" id="TDO51748.1"/>
    </source>
</evidence>
<feature type="binding site" evidence="15">
    <location>
        <position position="533"/>
    </location>
    <ligand>
        <name>Zn(2+)</name>
        <dbReference type="ChEBI" id="CHEBI:29105"/>
        <note>catalytic</note>
    </ligand>
</feature>
<evidence type="ECO:0000256" key="3">
    <source>
        <dbReference type="ARBA" id="ARBA00022475"/>
    </source>
</evidence>
<dbReference type="Pfam" id="PF00004">
    <property type="entry name" value="AAA"/>
    <property type="match status" value="1"/>
</dbReference>
<evidence type="ECO:0000256" key="1">
    <source>
        <dbReference type="ARBA" id="ARBA00004370"/>
    </source>
</evidence>
<dbReference type="CDD" id="cd19501">
    <property type="entry name" value="RecA-like_FtsH"/>
    <property type="match status" value="1"/>
</dbReference>
<keyword evidence="5 15" id="KW-0812">Transmembrane</keyword>
<dbReference type="GO" id="GO:0016887">
    <property type="term" value="F:ATP hydrolysis activity"/>
    <property type="evidence" value="ECO:0007669"/>
    <property type="project" value="UniProtKB-UniRule"/>
</dbReference>
<dbReference type="InterPro" id="IPR003959">
    <property type="entry name" value="ATPase_AAA_core"/>
</dbReference>
<dbReference type="Gene3D" id="1.20.58.760">
    <property type="entry name" value="Peptidase M41"/>
    <property type="match status" value="1"/>
</dbReference>
<dbReference type="GO" id="GO:0004176">
    <property type="term" value="F:ATP-dependent peptidase activity"/>
    <property type="evidence" value="ECO:0007669"/>
    <property type="project" value="InterPro"/>
</dbReference>
<evidence type="ECO:0000256" key="5">
    <source>
        <dbReference type="ARBA" id="ARBA00022692"/>
    </source>
</evidence>
<feature type="active site" evidence="15">
    <location>
        <position position="458"/>
    </location>
</feature>
<evidence type="ECO:0000256" key="13">
    <source>
        <dbReference type="ARBA" id="ARBA00023136"/>
    </source>
</evidence>
<feature type="compositionally biased region" description="Polar residues" evidence="16">
    <location>
        <begin position="16"/>
        <end position="29"/>
    </location>
</feature>
<dbReference type="EC" id="3.4.24.-" evidence="15"/>
<dbReference type="InterPro" id="IPR041569">
    <property type="entry name" value="AAA_lid_3"/>
</dbReference>
<dbReference type="HAMAP" id="MF_01458">
    <property type="entry name" value="FtsH"/>
    <property type="match status" value="1"/>
</dbReference>
<keyword evidence="12 15" id="KW-0482">Metalloprotease</keyword>
<protein>
    <recommendedName>
        <fullName evidence="15">ATP-dependent zinc metalloprotease FtsH</fullName>
        <ecNumber evidence="15">3.4.24.-</ecNumber>
    </recommendedName>
</protein>
<evidence type="ECO:0000256" key="11">
    <source>
        <dbReference type="ARBA" id="ARBA00022989"/>
    </source>
</evidence>
<dbReference type="Pfam" id="PF01434">
    <property type="entry name" value="Peptidase_M41"/>
    <property type="match status" value="1"/>
</dbReference>
<sequence>MPTSDPTTDRHPLSGSPASSTSDGQRQSSTPPPTPPPARRWRLWHFIVALGIFAILFFGPGAVTAAQTESLTYSAFLADVQTHKVSAVAVGANGQITGTLTGGTRFATLAPTWALTTDDLANRLENAGVQVSAEPATDTLRQLIDSLLPTLLLIGAFVWFSRRAERSLGSGGGLGGLLRGKPARVTEAERPRTRFDDVAGYDGVKEEVRELVDFLQHPERYRRVGARGPRGVLLVGPPGTGKTLLARAVAGEAEVPFYAVTGSSFVEMFVGLGASRVRDLFADARRNGPAIIFIDEIDAIGGRRGVTGFGGHDEREQTLNQLLAEMDGFTEGGSVVVLANTNRPEILDPALLRPGRFDRQVQVPLPVLAERAQILGVHTRDKVLTGHVDLMDVARGTPGFSGADLANLVNEAALRAARDGRGELRPADFEDARERLILGRRDGAALLPEERLRVAVHEAGHALVAALSPTADPVAKITILPTGLALGATHQLPTDERRLYTEQYLRESLAVRLAGRAAELLVFGEPSTGAADDLAGATDLALRMVRDYGFSKDLGPVAYPTAVSAAGSAEGGNRPYAEATQRQVDLEVARVLRAAEDQADLLLERHRASLDRLSERLLQDETVDGAVVYDIVRHPPTRVA</sequence>
<comment type="caution">
    <text evidence="15">Lacks conserved residue(s) required for the propagation of feature annotation.</text>
</comment>
<evidence type="ECO:0000256" key="4">
    <source>
        <dbReference type="ARBA" id="ARBA00022670"/>
    </source>
</evidence>
<keyword evidence="9 15" id="KW-0862">Zinc</keyword>
<reference evidence="18 19" key="1">
    <citation type="submission" date="2019-03" db="EMBL/GenBank/DDBJ databases">
        <title>Genomic Encyclopedia of Type Strains, Phase III (KMG-III): the genomes of soil and plant-associated and newly described type strains.</title>
        <authorList>
            <person name="Whitman W."/>
        </authorList>
    </citation>
    <scope>NUCLEOTIDE SEQUENCE [LARGE SCALE GENOMIC DNA]</scope>
    <source>
        <strain evidence="18 19">VKM Ac-2527</strain>
    </source>
</reference>
<name>A0A4R6KK95_9ACTN</name>
<dbReference type="GO" id="GO:0004222">
    <property type="term" value="F:metalloendopeptidase activity"/>
    <property type="evidence" value="ECO:0007669"/>
    <property type="project" value="InterPro"/>
</dbReference>
<evidence type="ECO:0000256" key="2">
    <source>
        <dbReference type="ARBA" id="ARBA00010044"/>
    </source>
</evidence>
<dbReference type="GO" id="GO:0005524">
    <property type="term" value="F:ATP binding"/>
    <property type="evidence" value="ECO:0007669"/>
    <property type="project" value="UniProtKB-UniRule"/>
</dbReference>